<dbReference type="InterPro" id="IPR052534">
    <property type="entry name" value="Extracell_DNA_Util/SecSys_Comp"/>
</dbReference>
<organism evidence="4">
    <name type="scientific">Woronichinia naegeliana WA131</name>
    <dbReference type="NCBI Taxonomy" id="2824559"/>
    <lineage>
        <taxon>Bacteria</taxon>
        <taxon>Bacillati</taxon>
        <taxon>Cyanobacteriota</taxon>
        <taxon>Cyanophyceae</taxon>
        <taxon>Synechococcales</taxon>
        <taxon>Coelosphaeriaceae</taxon>
        <taxon>Woronichinia</taxon>
    </lineage>
</organism>
<gene>
    <name evidence="4" type="ORF">KA717_23710</name>
</gene>
<accession>A0A977PU61</accession>
<sequence>MYSLDVNFLKDRNLDSNKGVLTTQKDAGSSLEKQLPIYIGAGVMALLPLLAGLAILFVYWQKDQTQQNIQALEAELSRLKAQNQKILELEGKTKTIEDDIAGLVGVFDQIKPWSAILQDLTDQTPFGVQLASIQQTGKQLNISGFAVNYAALNDFMLMLQNSQFLKADKTKLMTAVTSALPISGEGVTSETDDPMTTQGTSLIQIPRGVKYSIQTELSDTPDKELMPELIRKGAIGLITRFKTLEQKGILQSPSPLPPPNVAPAPGANPNPSTSPIIKSPTPTSANSPAKP</sequence>
<dbReference type="InterPro" id="IPR007813">
    <property type="entry name" value="PilN"/>
</dbReference>
<reference evidence="4" key="1">
    <citation type="submission" date="2021-04" db="EMBL/GenBank/DDBJ databases">
        <title>Genome sequence of Woronichinia naegeliana from Washington state freshwater lake bloom.</title>
        <authorList>
            <person name="Dreher T.W."/>
        </authorList>
    </citation>
    <scope>NUCLEOTIDE SEQUENCE</scope>
    <source>
        <strain evidence="4">WA131</strain>
    </source>
</reference>
<dbReference type="Pfam" id="PF05137">
    <property type="entry name" value="PilN"/>
    <property type="match status" value="1"/>
</dbReference>
<keyword evidence="3" id="KW-0472">Membrane</keyword>
<feature type="compositionally biased region" description="Low complexity" evidence="2">
    <location>
        <begin position="269"/>
        <end position="284"/>
    </location>
</feature>
<keyword evidence="3" id="KW-0812">Transmembrane</keyword>
<feature type="compositionally biased region" description="Pro residues" evidence="2">
    <location>
        <begin position="254"/>
        <end position="268"/>
    </location>
</feature>
<evidence type="ECO:0000256" key="3">
    <source>
        <dbReference type="SAM" id="Phobius"/>
    </source>
</evidence>
<dbReference type="PANTHER" id="PTHR40278">
    <property type="entry name" value="DNA UTILIZATION PROTEIN HOFN"/>
    <property type="match status" value="1"/>
</dbReference>
<dbReference type="AlphaFoldDB" id="A0A977PU61"/>
<proteinExistence type="predicted"/>
<evidence type="ECO:0000256" key="2">
    <source>
        <dbReference type="SAM" id="MobiDB-lite"/>
    </source>
</evidence>
<evidence type="ECO:0000313" key="4">
    <source>
        <dbReference type="EMBL" id="UXE58977.1"/>
    </source>
</evidence>
<feature type="coiled-coil region" evidence="1">
    <location>
        <begin position="62"/>
        <end position="99"/>
    </location>
</feature>
<name>A0A977PU61_9CYAN</name>
<dbReference type="EMBL" id="CP073041">
    <property type="protein sequence ID" value="UXE58977.1"/>
    <property type="molecule type" value="Genomic_DNA"/>
</dbReference>
<dbReference type="PANTHER" id="PTHR40278:SF1">
    <property type="entry name" value="DNA UTILIZATION PROTEIN HOFN"/>
    <property type="match status" value="1"/>
</dbReference>
<feature type="region of interest" description="Disordered" evidence="2">
    <location>
        <begin position="248"/>
        <end position="291"/>
    </location>
</feature>
<evidence type="ECO:0000256" key="1">
    <source>
        <dbReference type="SAM" id="Coils"/>
    </source>
</evidence>
<dbReference type="KEGG" id="wna:KA717_23710"/>
<keyword evidence="3" id="KW-1133">Transmembrane helix</keyword>
<keyword evidence="1" id="KW-0175">Coiled coil</keyword>
<protein>
    <submittedName>
        <fullName evidence="4">PilN domain-containing protein</fullName>
    </submittedName>
</protein>
<feature type="transmembrane region" description="Helical" evidence="3">
    <location>
        <begin position="37"/>
        <end position="60"/>
    </location>
</feature>
<dbReference type="Proteomes" id="UP001065613">
    <property type="component" value="Chromosome"/>
</dbReference>